<evidence type="ECO:0000256" key="6">
    <source>
        <dbReference type="PIRSR" id="PIRSR001589-3"/>
    </source>
</evidence>
<evidence type="ECO:0000256" key="3">
    <source>
        <dbReference type="ARBA" id="ARBA00012737"/>
    </source>
</evidence>
<dbReference type="InterPro" id="IPR001962">
    <property type="entry name" value="Asn_synthase"/>
</dbReference>
<accession>A0A1Z4JAF8</accession>
<dbReference type="GO" id="GO:0006529">
    <property type="term" value="P:asparagine biosynthetic process"/>
    <property type="evidence" value="ECO:0007669"/>
    <property type="project" value="UniProtKB-KW"/>
</dbReference>
<dbReference type="AlphaFoldDB" id="A0A1Z4JAF8"/>
<dbReference type="CDD" id="cd01991">
    <property type="entry name" value="Asn_synthase_B_C"/>
    <property type="match status" value="1"/>
</dbReference>
<dbReference type="EMBL" id="AP018203">
    <property type="protein sequence ID" value="BAY53754.1"/>
    <property type="molecule type" value="Genomic_DNA"/>
</dbReference>
<gene>
    <name evidence="8" type="ORF">NIES2135_05650</name>
</gene>
<sequence length="553" mass="62350">MLGYWGYGDQPKLIQRLSELSDAKIATQFCTDQWGFATTQTRLSACGRSTINDVWVNATEASLELGRDAFGRVPLYWIKIESVIWFSTQLKPLLKLTQPTVSHAALYAYTCFSYVPTPLSPIAEIASISAGTTLTWTKDFTCTISETEDWRESSTMIHDETEAVRQLQALLKTAIAHQIEDLPDEPVGVFLSGGIDSSIVAALLVQSGVKVRAYALDFGVEDSELPYAQQVADYLNIPLTLVPAQAKQIIQAIPETARALDAPYGDGVTAPLLLLNQAASQDVRVVFNGEHGDQLFAGWTNKPLIANQVYDSENFTLSKQYLNTFGRLHGCESQIFSNSVYQSIRELDLQPYLGDALNPEKCGSLLAQLRRASLMLKGAQNIQPRATALALSQGLQVRSLFCDPDLTRWTFKISGELMLQGACEKYILKRAVESWLPSEVVWREKRGMRVPLRPWYYGEFWREIGKWLNPGVLRAEGRWQPQIAEQMMSGQMGANLRDRYLGNNLWLLIMWQAWRIEVLGESVGASSWDHPFWLPPQVWQRVRKVRQVFERSF</sequence>
<dbReference type="Gene3D" id="3.60.20.10">
    <property type="entry name" value="Glutamine Phosphoribosylpyrophosphate, subunit 1, domain 1"/>
    <property type="match status" value="1"/>
</dbReference>
<keyword evidence="9" id="KW-1185">Reference proteome</keyword>
<dbReference type="PIRSF" id="PIRSF001589">
    <property type="entry name" value="Asn_synthetase_glu-h"/>
    <property type="match status" value="1"/>
</dbReference>
<dbReference type="InterPro" id="IPR006426">
    <property type="entry name" value="Asn_synth_AEB"/>
</dbReference>
<dbReference type="Proteomes" id="UP000217895">
    <property type="component" value="Chromosome"/>
</dbReference>
<feature type="site" description="Important for beta-aspartyl-AMP intermediate formation" evidence="6">
    <location>
        <position position="290"/>
    </location>
</feature>
<dbReference type="InterPro" id="IPR014729">
    <property type="entry name" value="Rossmann-like_a/b/a_fold"/>
</dbReference>
<keyword evidence="4" id="KW-0061">Asparagine biosynthesis</keyword>
<organism evidence="8 9">
    <name type="scientific">Leptolyngbya boryana NIES-2135</name>
    <dbReference type="NCBI Taxonomy" id="1973484"/>
    <lineage>
        <taxon>Bacteria</taxon>
        <taxon>Bacillati</taxon>
        <taxon>Cyanobacteriota</taxon>
        <taxon>Cyanophyceae</taxon>
        <taxon>Leptolyngbyales</taxon>
        <taxon>Leptolyngbyaceae</taxon>
        <taxon>Leptolyngbya group</taxon>
        <taxon>Leptolyngbya</taxon>
    </lineage>
</organism>
<comment type="pathway">
    <text evidence="1">Amino-acid biosynthesis; L-asparagine biosynthesis; L-asparagine from L-aspartate (L-Gln route): step 1/1.</text>
</comment>
<dbReference type="Gene3D" id="3.40.50.620">
    <property type="entry name" value="HUPs"/>
    <property type="match status" value="1"/>
</dbReference>
<feature type="domain" description="Asparagine synthetase" evidence="7">
    <location>
        <begin position="167"/>
        <end position="514"/>
    </location>
</feature>
<evidence type="ECO:0000313" key="9">
    <source>
        <dbReference type="Proteomes" id="UP000217895"/>
    </source>
</evidence>
<dbReference type="InterPro" id="IPR029055">
    <property type="entry name" value="Ntn_hydrolases_N"/>
</dbReference>
<evidence type="ECO:0000256" key="4">
    <source>
        <dbReference type="ARBA" id="ARBA00022888"/>
    </source>
</evidence>
<dbReference type="GO" id="GO:0004066">
    <property type="term" value="F:asparagine synthase (glutamine-hydrolyzing) activity"/>
    <property type="evidence" value="ECO:0007669"/>
    <property type="project" value="UniProtKB-EC"/>
</dbReference>
<evidence type="ECO:0000313" key="8">
    <source>
        <dbReference type="EMBL" id="BAY53754.1"/>
    </source>
</evidence>
<dbReference type="InterPro" id="IPR051786">
    <property type="entry name" value="ASN_synthetase/amidase"/>
</dbReference>
<dbReference type="Pfam" id="PF00733">
    <property type="entry name" value="Asn_synthase"/>
    <property type="match status" value="1"/>
</dbReference>
<dbReference type="PANTHER" id="PTHR43284:SF1">
    <property type="entry name" value="ASPARAGINE SYNTHETASE"/>
    <property type="match status" value="1"/>
</dbReference>
<proteinExistence type="inferred from homology"/>
<evidence type="ECO:0000256" key="5">
    <source>
        <dbReference type="ARBA" id="ARBA00048741"/>
    </source>
</evidence>
<dbReference type="GO" id="GO:0005829">
    <property type="term" value="C:cytosol"/>
    <property type="evidence" value="ECO:0007669"/>
    <property type="project" value="TreeGrafter"/>
</dbReference>
<dbReference type="PANTHER" id="PTHR43284">
    <property type="entry name" value="ASPARAGINE SYNTHETASE (GLUTAMINE-HYDROLYZING)"/>
    <property type="match status" value="1"/>
</dbReference>
<reference evidence="8 9" key="1">
    <citation type="submission" date="2017-06" db="EMBL/GenBank/DDBJ databases">
        <title>Genome sequencing of cyanobaciteial culture collection at National Institute for Environmental Studies (NIES).</title>
        <authorList>
            <person name="Hirose Y."/>
            <person name="Shimura Y."/>
            <person name="Fujisawa T."/>
            <person name="Nakamura Y."/>
            <person name="Kawachi M."/>
        </authorList>
    </citation>
    <scope>NUCLEOTIDE SEQUENCE [LARGE SCALE GENOMIC DNA]</scope>
    <source>
        <strain evidence="8 9">NIES-2135</strain>
    </source>
</reference>
<name>A0A1Z4JAF8_LEPBY</name>
<keyword evidence="4" id="KW-0028">Amino-acid biosynthesis</keyword>
<protein>
    <recommendedName>
        <fullName evidence="3">asparagine synthase (glutamine-hydrolyzing)</fullName>
        <ecNumber evidence="3">6.3.5.4</ecNumber>
    </recommendedName>
</protein>
<comment type="similarity">
    <text evidence="2">Belongs to the asparagine synthetase family.</text>
</comment>
<evidence type="ECO:0000256" key="1">
    <source>
        <dbReference type="ARBA" id="ARBA00005187"/>
    </source>
</evidence>
<evidence type="ECO:0000259" key="7">
    <source>
        <dbReference type="Pfam" id="PF00733"/>
    </source>
</evidence>
<dbReference type="SUPFAM" id="SSF56235">
    <property type="entry name" value="N-terminal nucleophile aminohydrolases (Ntn hydrolases)"/>
    <property type="match status" value="1"/>
</dbReference>
<dbReference type="EC" id="6.3.5.4" evidence="3"/>
<evidence type="ECO:0000256" key="2">
    <source>
        <dbReference type="ARBA" id="ARBA00005752"/>
    </source>
</evidence>
<dbReference type="SUPFAM" id="SSF52402">
    <property type="entry name" value="Adenine nucleotide alpha hydrolases-like"/>
    <property type="match status" value="1"/>
</dbReference>
<comment type="catalytic activity">
    <reaction evidence="5">
        <text>L-aspartate + L-glutamine + ATP + H2O = L-asparagine + L-glutamate + AMP + diphosphate + H(+)</text>
        <dbReference type="Rhea" id="RHEA:12228"/>
        <dbReference type="ChEBI" id="CHEBI:15377"/>
        <dbReference type="ChEBI" id="CHEBI:15378"/>
        <dbReference type="ChEBI" id="CHEBI:29985"/>
        <dbReference type="ChEBI" id="CHEBI:29991"/>
        <dbReference type="ChEBI" id="CHEBI:30616"/>
        <dbReference type="ChEBI" id="CHEBI:33019"/>
        <dbReference type="ChEBI" id="CHEBI:58048"/>
        <dbReference type="ChEBI" id="CHEBI:58359"/>
        <dbReference type="ChEBI" id="CHEBI:456215"/>
        <dbReference type="EC" id="6.3.5.4"/>
    </reaction>
</comment>